<reference evidence="10 11" key="1">
    <citation type="submission" date="2017-08" db="EMBL/GenBank/DDBJ databases">
        <title>Fine stratification of microbial communities through a metagenomic profile of the photic zone.</title>
        <authorList>
            <person name="Haro-Moreno J.M."/>
            <person name="Lopez-Perez M."/>
            <person name="De La Torre J."/>
            <person name="Picazo A."/>
            <person name="Camacho A."/>
            <person name="Rodriguez-Valera F."/>
        </authorList>
    </citation>
    <scope>NUCLEOTIDE SEQUENCE [LARGE SCALE GENOMIC DNA]</scope>
    <source>
        <strain evidence="10">MED-G28</strain>
    </source>
</reference>
<dbReference type="EMBL" id="NTJZ01000019">
    <property type="protein sequence ID" value="PDH32259.1"/>
    <property type="molecule type" value="Genomic_DNA"/>
</dbReference>
<dbReference type="NCBIfam" id="TIGR02135">
    <property type="entry name" value="phoU_full"/>
    <property type="match status" value="1"/>
</dbReference>
<evidence type="ECO:0000256" key="7">
    <source>
        <dbReference type="ARBA" id="ARBA00056181"/>
    </source>
</evidence>
<dbReference type="InterPro" id="IPR038078">
    <property type="entry name" value="PhoU-like_sf"/>
</dbReference>
<dbReference type="PIRSF" id="PIRSF003107">
    <property type="entry name" value="PhoU"/>
    <property type="match status" value="1"/>
</dbReference>
<evidence type="ECO:0000256" key="5">
    <source>
        <dbReference type="ARBA" id="ARBA00022490"/>
    </source>
</evidence>
<organism evidence="10 11">
    <name type="scientific">OM182 bacterium MED-G28</name>
    <dbReference type="NCBI Taxonomy" id="1986256"/>
    <lineage>
        <taxon>Bacteria</taxon>
        <taxon>Pseudomonadati</taxon>
        <taxon>Pseudomonadota</taxon>
        <taxon>Gammaproteobacteria</taxon>
        <taxon>OMG group</taxon>
        <taxon>OM182 clade</taxon>
    </lineage>
</organism>
<dbReference type="GO" id="GO:0006817">
    <property type="term" value="P:phosphate ion transport"/>
    <property type="evidence" value="ECO:0007669"/>
    <property type="project" value="UniProtKB-KW"/>
</dbReference>
<comment type="subunit">
    <text evidence="3 8">Homodimer.</text>
</comment>
<evidence type="ECO:0000313" key="11">
    <source>
        <dbReference type="Proteomes" id="UP000219329"/>
    </source>
</evidence>
<dbReference type="Proteomes" id="UP000219329">
    <property type="component" value="Unassembled WGS sequence"/>
</dbReference>
<name>A0A2A5W6Z3_9GAMM</name>
<comment type="similarity">
    <text evidence="2 8">Belongs to the PhoU family.</text>
</comment>
<dbReference type="Gene3D" id="1.20.58.220">
    <property type="entry name" value="Phosphate transport system protein phou homolog 2, domain 2"/>
    <property type="match status" value="1"/>
</dbReference>
<comment type="function">
    <text evidence="7 8">Plays a role in the regulation of phosphate uptake.</text>
</comment>
<evidence type="ECO:0000256" key="8">
    <source>
        <dbReference type="PIRNR" id="PIRNR003107"/>
    </source>
</evidence>
<dbReference type="GO" id="GO:0030643">
    <property type="term" value="P:intracellular phosphate ion homeostasis"/>
    <property type="evidence" value="ECO:0007669"/>
    <property type="project" value="InterPro"/>
</dbReference>
<feature type="domain" description="PhoU" evidence="9">
    <location>
        <begin position="17"/>
        <end position="103"/>
    </location>
</feature>
<dbReference type="PANTHER" id="PTHR42930:SF3">
    <property type="entry name" value="PHOSPHATE-SPECIFIC TRANSPORT SYSTEM ACCESSORY PROTEIN PHOU"/>
    <property type="match status" value="1"/>
</dbReference>
<dbReference type="PANTHER" id="PTHR42930">
    <property type="entry name" value="PHOSPHATE-SPECIFIC TRANSPORT SYSTEM ACCESSORY PROTEIN PHOU"/>
    <property type="match status" value="1"/>
</dbReference>
<dbReference type="GO" id="GO:0045936">
    <property type="term" value="P:negative regulation of phosphate metabolic process"/>
    <property type="evidence" value="ECO:0007669"/>
    <property type="project" value="InterPro"/>
</dbReference>
<evidence type="ECO:0000256" key="6">
    <source>
        <dbReference type="ARBA" id="ARBA00022592"/>
    </source>
</evidence>
<keyword evidence="6 8" id="KW-0592">Phosphate transport</keyword>
<keyword evidence="5 8" id="KW-0963">Cytoplasm</keyword>
<comment type="caution">
    <text evidence="10">The sequence shown here is derived from an EMBL/GenBank/DDBJ whole genome shotgun (WGS) entry which is preliminary data.</text>
</comment>
<accession>A0A2A5W6Z3</accession>
<evidence type="ECO:0000256" key="2">
    <source>
        <dbReference type="ARBA" id="ARBA00008107"/>
    </source>
</evidence>
<dbReference type="InterPro" id="IPR028366">
    <property type="entry name" value="PhoU"/>
</dbReference>
<evidence type="ECO:0000256" key="3">
    <source>
        <dbReference type="ARBA" id="ARBA00011738"/>
    </source>
</evidence>
<dbReference type="SUPFAM" id="SSF109755">
    <property type="entry name" value="PhoU-like"/>
    <property type="match status" value="1"/>
</dbReference>
<evidence type="ECO:0000313" key="10">
    <source>
        <dbReference type="EMBL" id="PDH32259.1"/>
    </source>
</evidence>
<evidence type="ECO:0000259" key="9">
    <source>
        <dbReference type="Pfam" id="PF01895"/>
    </source>
</evidence>
<feature type="domain" description="PhoU" evidence="9">
    <location>
        <begin position="121"/>
        <end position="205"/>
    </location>
</feature>
<sequence length="223" mass="25153">MSRHLQRDLDQIKKNLLQLGSLVETAIKNALIAFNECRPELAQNVIAEEKQIDEREVLIEEACLKTLALHQPMAMDLRFMVVVLKVNNDLERMGDIAVSIAERSLYLSSQDPLPSLLNLLSDMPDRIQEMVKKSLNALVSLDVELARKVIAMDDEVDSINRQMYEAFHAQVQQDPGISKTALGILSISRYLERIADLATNIAEDVIFMEEGEVVRHQNSKSGQ</sequence>
<dbReference type="FunFam" id="1.20.58.220:FF:000004">
    <property type="entry name" value="Phosphate-specific transport system accessory protein PhoU"/>
    <property type="match status" value="1"/>
</dbReference>
<keyword evidence="4 8" id="KW-0813">Transport</keyword>
<dbReference type="Pfam" id="PF01895">
    <property type="entry name" value="PhoU"/>
    <property type="match status" value="2"/>
</dbReference>
<evidence type="ECO:0000256" key="4">
    <source>
        <dbReference type="ARBA" id="ARBA00022448"/>
    </source>
</evidence>
<protein>
    <recommendedName>
        <fullName evidence="8">Phosphate-specific transport system accessory protein PhoU</fullName>
    </recommendedName>
</protein>
<comment type="subcellular location">
    <subcellularLocation>
        <location evidence="1 8">Cytoplasm</location>
    </subcellularLocation>
</comment>
<gene>
    <name evidence="10" type="primary">phoU</name>
    <name evidence="10" type="ORF">CNF02_12445</name>
</gene>
<proteinExistence type="inferred from homology"/>
<dbReference type="AlphaFoldDB" id="A0A2A5W6Z3"/>
<dbReference type="GO" id="GO:0005737">
    <property type="term" value="C:cytoplasm"/>
    <property type="evidence" value="ECO:0007669"/>
    <property type="project" value="UniProtKB-SubCell"/>
</dbReference>
<evidence type="ECO:0000256" key="1">
    <source>
        <dbReference type="ARBA" id="ARBA00004496"/>
    </source>
</evidence>
<dbReference type="InterPro" id="IPR026022">
    <property type="entry name" value="PhoU_dom"/>
</dbReference>